<protein>
    <recommendedName>
        <fullName evidence="2">phosphoribosylaminoimidazole carboxylase</fullName>
        <ecNumber evidence="2">4.1.1.21</ecNumber>
    </recommendedName>
</protein>
<comment type="pathway">
    <text evidence="1">Purine metabolism; IMP biosynthesis via de novo pathway; 5-amino-1-(5-phospho-D-ribosyl)imidazole-4-carboxylate from 5-amino-1-(5-phospho-D-ribosyl)imidazole (carboxylase route): step 1/1.</text>
</comment>
<reference evidence="5 6" key="1">
    <citation type="submission" date="2020-06" db="EMBL/GenBank/DDBJ databases">
        <title>Transcriptomic and genomic resources for Thalictrum thalictroides and T. hernandezii: Facilitating candidate gene discovery in an emerging model plant lineage.</title>
        <authorList>
            <person name="Arias T."/>
            <person name="Riano-Pachon D.M."/>
            <person name="Di Stilio V.S."/>
        </authorList>
    </citation>
    <scope>NUCLEOTIDE SEQUENCE [LARGE SCALE GENOMIC DNA]</scope>
    <source>
        <strain evidence="6">cv. WT478/WT964</strain>
        <tissue evidence="5">Leaves</tissue>
    </source>
</reference>
<proteinExistence type="predicted"/>
<evidence type="ECO:0000259" key="4">
    <source>
        <dbReference type="SMART" id="SM01001"/>
    </source>
</evidence>
<dbReference type="UniPathway" id="UPA00074">
    <property type="reaction ID" value="UER00130"/>
</dbReference>
<dbReference type="Gene3D" id="3.40.50.1970">
    <property type="match status" value="1"/>
</dbReference>
<dbReference type="Proteomes" id="UP000554482">
    <property type="component" value="Unassembled WGS sequence"/>
</dbReference>
<dbReference type="GO" id="GO:0006189">
    <property type="term" value="P:'de novo' IMP biosynthetic process"/>
    <property type="evidence" value="ECO:0007669"/>
    <property type="project" value="UniProtKB-UniPathway"/>
</dbReference>
<dbReference type="EC" id="4.1.1.21" evidence="2"/>
<gene>
    <name evidence="5" type="ORF">FRX31_013186</name>
</gene>
<dbReference type="AlphaFoldDB" id="A0A7J6WJT7"/>
<feature type="domain" description="PurE" evidence="4">
    <location>
        <begin position="1"/>
        <end position="79"/>
    </location>
</feature>
<organism evidence="5 6">
    <name type="scientific">Thalictrum thalictroides</name>
    <name type="common">Rue-anemone</name>
    <name type="synonym">Anemone thalictroides</name>
    <dbReference type="NCBI Taxonomy" id="46969"/>
    <lineage>
        <taxon>Eukaryota</taxon>
        <taxon>Viridiplantae</taxon>
        <taxon>Streptophyta</taxon>
        <taxon>Embryophyta</taxon>
        <taxon>Tracheophyta</taxon>
        <taxon>Spermatophyta</taxon>
        <taxon>Magnoliopsida</taxon>
        <taxon>Ranunculales</taxon>
        <taxon>Ranunculaceae</taxon>
        <taxon>Thalictroideae</taxon>
        <taxon>Thalictrum</taxon>
    </lineage>
</organism>
<keyword evidence="6" id="KW-1185">Reference proteome</keyword>
<evidence type="ECO:0000313" key="6">
    <source>
        <dbReference type="Proteomes" id="UP000554482"/>
    </source>
</evidence>
<sequence>MVAAMTPLAVIGVPVRGSALDGTDSLLSIVQMPRGVPVATVAINNATNAALLAVRILGLGNNDLQARLIQYQEDVRDDVLKKDEKLENCGWEEYLNT</sequence>
<dbReference type="OrthoDB" id="15425at2759"/>
<dbReference type="Pfam" id="PF00731">
    <property type="entry name" value="AIRC"/>
    <property type="match status" value="1"/>
</dbReference>
<dbReference type="EMBL" id="JABWDY010014929">
    <property type="protein sequence ID" value="KAF5197228.1"/>
    <property type="molecule type" value="Genomic_DNA"/>
</dbReference>
<comment type="caution">
    <text evidence="5">The sequence shown here is derived from an EMBL/GenBank/DDBJ whole genome shotgun (WGS) entry which is preliminary data.</text>
</comment>
<dbReference type="SMART" id="SM01001">
    <property type="entry name" value="AIRC"/>
    <property type="match status" value="1"/>
</dbReference>
<dbReference type="InterPro" id="IPR000031">
    <property type="entry name" value="PurE_dom"/>
</dbReference>
<dbReference type="InterPro" id="IPR024694">
    <property type="entry name" value="PurE_prokaryotes"/>
</dbReference>
<dbReference type="PANTHER" id="PTHR23046">
    <property type="entry name" value="PHOSPHORIBOSYLAMINOIMIDAZOLE CARBOXYLASE CATALYTIC SUBUNIT"/>
    <property type="match status" value="1"/>
</dbReference>
<dbReference type="GO" id="GO:0004638">
    <property type="term" value="F:phosphoribosylaminoimidazole carboxylase activity"/>
    <property type="evidence" value="ECO:0007669"/>
    <property type="project" value="UniProtKB-EC"/>
</dbReference>
<name>A0A7J6WJT7_THATH</name>
<evidence type="ECO:0000313" key="5">
    <source>
        <dbReference type="EMBL" id="KAF5197228.1"/>
    </source>
</evidence>
<accession>A0A7J6WJT7</accession>
<dbReference type="PANTHER" id="PTHR23046:SF2">
    <property type="entry name" value="PHOSPHORIBOSYLAMINOIMIDAZOLE CARBOXYLASE"/>
    <property type="match status" value="1"/>
</dbReference>
<evidence type="ECO:0000256" key="1">
    <source>
        <dbReference type="ARBA" id="ARBA00004747"/>
    </source>
</evidence>
<evidence type="ECO:0000256" key="3">
    <source>
        <dbReference type="ARBA" id="ARBA00022755"/>
    </source>
</evidence>
<dbReference type="SUPFAM" id="SSF52255">
    <property type="entry name" value="N5-CAIR mutase (phosphoribosylaminoimidazole carboxylase, PurE)"/>
    <property type="match status" value="1"/>
</dbReference>
<evidence type="ECO:0000256" key="2">
    <source>
        <dbReference type="ARBA" id="ARBA00012329"/>
    </source>
</evidence>
<keyword evidence="3" id="KW-0658">Purine biosynthesis</keyword>